<dbReference type="EMBL" id="ML976030">
    <property type="protein sequence ID" value="KAF1942922.1"/>
    <property type="molecule type" value="Genomic_DNA"/>
</dbReference>
<accession>A0A6A5STG9</accession>
<dbReference type="GO" id="GO:0001228">
    <property type="term" value="F:DNA-binding transcription activator activity, RNA polymerase II-specific"/>
    <property type="evidence" value="ECO:0007669"/>
    <property type="project" value="TreeGrafter"/>
</dbReference>
<dbReference type="PANTHER" id="PTHR47784">
    <property type="entry name" value="STEROL UPTAKE CONTROL PROTEIN 2"/>
    <property type="match status" value="1"/>
</dbReference>
<proteinExistence type="predicted"/>
<keyword evidence="2" id="KW-1185">Reference proteome</keyword>
<dbReference type="InterPro" id="IPR053157">
    <property type="entry name" value="Sterol_Uptake_Regulator"/>
</dbReference>
<dbReference type="OrthoDB" id="5386330at2759"/>
<evidence type="ECO:0000313" key="1">
    <source>
        <dbReference type="EMBL" id="KAF1942922.1"/>
    </source>
</evidence>
<dbReference type="Proteomes" id="UP000800038">
    <property type="component" value="Unassembled WGS sequence"/>
</dbReference>
<evidence type="ECO:0000313" key="2">
    <source>
        <dbReference type="Proteomes" id="UP000800038"/>
    </source>
</evidence>
<name>A0A6A5STG9_9PLEO</name>
<organism evidence="1 2">
    <name type="scientific">Clathrospora elynae</name>
    <dbReference type="NCBI Taxonomy" id="706981"/>
    <lineage>
        <taxon>Eukaryota</taxon>
        <taxon>Fungi</taxon>
        <taxon>Dikarya</taxon>
        <taxon>Ascomycota</taxon>
        <taxon>Pezizomycotina</taxon>
        <taxon>Dothideomycetes</taxon>
        <taxon>Pleosporomycetidae</taxon>
        <taxon>Pleosporales</taxon>
        <taxon>Diademaceae</taxon>
        <taxon>Clathrospora</taxon>
    </lineage>
</organism>
<gene>
    <name evidence="1" type="ORF">EJ02DRAFT_511333</name>
</gene>
<dbReference type="AlphaFoldDB" id="A0A6A5STG9"/>
<protein>
    <recommendedName>
        <fullName evidence="3">Transcription factor domain-containing protein</fullName>
    </recommendedName>
</protein>
<dbReference type="PANTHER" id="PTHR47784:SF5">
    <property type="entry name" value="STEROL UPTAKE CONTROL PROTEIN 2"/>
    <property type="match status" value="1"/>
</dbReference>
<evidence type="ECO:0008006" key="3">
    <source>
        <dbReference type="Google" id="ProtNLM"/>
    </source>
</evidence>
<sequence>MAEASASASENREGAFVHFVTHWTLQLALPLIASPPQWPCQGTMAARRPHPKSKLGCAECKRNQLSPSPGKDLLNANARDALLERFPPPARPQLRDILRHFATDTREALPAPTAKYDFVTHGMLALASLHLSRLGGIEEQREVYRNIAATQINTGMSQYQDKIPNVIPNNAEVLFAFFTTMTIFVLSTAGNECEMTLKSTETNKNSTEHVATSTLNLAHNVCRIFRSLRGVLVIVVPSWYHLESGMLQAVSKHDWWPVPIPVTPEE</sequence>
<reference evidence="1" key="1">
    <citation type="journal article" date="2020" name="Stud. Mycol.">
        <title>101 Dothideomycetes genomes: a test case for predicting lifestyles and emergence of pathogens.</title>
        <authorList>
            <person name="Haridas S."/>
            <person name="Albert R."/>
            <person name="Binder M."/>
            <person name="Bloem J."/>
            <person name="Labutti K."/>
            <person name="Salamov A."/>
            <person name="Andreopoulos B."/>
            <person name="Baker S."/>
            <person name="Barry K."/>
            <person name="Bills G."/>
            <person name="Bluhm B."/>
            <person name="Cannon C."/>
            <person name="Castanera R."/>
            <person name="Culley D."/>
            <person name="Daum C."/>
            <person name="Ezra D."/>
            <person name="Gonzalez J."/>
            <person name="Henrissat B."/>
            <person name="Kuo A."/>
            <person name="Liang C."/>
            <person name="Lipzen A."/>
            <person name="Lutzoni F."/>
            <person name="Magnuson J."/>
            <person name="Mondo S."/>
            <person name="Nolan M."/>
            <person name="Ohm R."/>
            <person name="Pangilinan J."/>
            <person name="Park H.-J."/>
            <person name="Ramirez L."/>
            <person name="Alfaro M."/>
            <person name="Sun H."/>
            <person name="Tritt A."/>
            <person name="Yoshinaga Y."/>
            <person name="Zwiers L.-H."/>
            <person name="Turgeon B."/>
            <person name="Goodwin S."/>
            <person name="Spatafora J."/>
            <person name="Crous P."/>
            <person name="Grigoriev I."/>
        </authorList>
    </citation>
    <scope>NUCLEOTIDE SEQUENCE</scope>
    <source>
        <strain evidence="1">CBS 161.51</strain>
    </source>
</reference>